<accession>A0ABS4KSP3</accession>
<protein>
    <submittedName>
        <fullName evidence="6">DNA-binding protein Fis</fullName>
    </submittedName>
</protein>
<dbReference type="Pfam" id="PF06506">
    <property type="entry name" value="PrpR_N"/>
    <property type="match status" value="1"/>
</dbReference>
<dbReference type="InterPro" id="IPR058031">
    <property type="entry name" value="AAA_lid_NorR"/>
</dbReference>
<comment type="caution">
    <text evidence="6">The sequence shown here is derived from an EMBL/GenBank/DDBJ whole genome shotgun (WGS) entry which is preliminary data.</text>
</comment>
<dbReference type="PROSITE" id="PS50045">
    <property type="entry name" value="SIGMA54_INTERACT_4"/>
    <property type="match status" value="1"/>
</dbReference>
<evidence type="ECO:0000256" key="2">
    <source>
        <dbReference type="ARBA" id="ARBA00022840"/>
    </source>
</evidence>
<dbReference type="RefSeq" id="WP_209701800.1">
    <property type="nucleotide sequence ID" value="NZ_JAGGLM010000006.1"/>
</dbReference>
<dbReference type="Gene3D" id="1.10.10.60">
    <property type="entry name" value="Homeodomain-like"/>
    <property type="match status" value="1"/>
</dbReference>
<dbReference type="PANTHER" id="PTHR32071">
    <property type="entry name" value="TRANSCRIPTIONAL REGULATORY PROTEIN"/>
    <property type="match status" value="1"/>
</dbReference>
<evidence type="ECO:0000313" key="7">
    <source>
        <dbReference type="Proteomes" id="UP001519307"/>
    </source>
</evidence>
<evidence type="ECO:0000256" key="4">
    <source>
        <dbReference type="ARBA" id="ARBA00023163"/>
    </source>
</evidence>
<dbReference type="Pfam" id="PF02954">
    <property type="entry name" value="HTH_8"/>
    <property type="match status" value="1"/>
</dbReference>
<dbReference type="Gene3D" id="3.40.50.300">
    <property type="entry name" value="P-loop containing nucleotide triphosphate hydrolases"/>
    <property type="match status" value="1"/>
</dbReference>
<keyword evidence="4" id="KW-0804">Transcription</keyword>
<dbReference type="Pfam" id="PF14532">
    <property type="entry name" value="Sigma54_activ_2"/>
    <property type="match status" value="1"/>
</dbReference>
<keyword evidence="2" id="KW-0067">ATP-binding</keyword>
<keyword evidence="6" id="KW-0238">DNA-binding</keyword>
<dbReference type="Gene3D" id="3.40.50.10660">
    <property type="entry name" value="PrpR receptor domain-like"/>
    <property type="match status" value="1"/>
</dbReference>
<dbReference type="SUPFAM" id="SSF52540">
    <property type="entry name" value="P-loop containing nucleoside triphosphate hydrolases"/>
    <property type="match status" value="1"/>
</dbReference>
<proteinExistence type="predicted"/>
<dbReference type="InterPro" id="IPR009057">
    <property type="entry name" value="Homeodomain-like_sf"/>
</dbReference>
<name>A0ABS4KSP3_9CLOT</name>
<dbReference type="InterPro" id="IPR027417">
    <property type="entry name" value="P-loop_NTPase"/>
</dbReference>
<sequence>MKMKILFIAPYLGLKELAMSVLEEKEYEGIQIDVYQGNYENGPKLLKKLKADENYSAIITRGGTVEVCKKVTTTPIIEVYSNAFDILRILKLSEGYTGKKIFLAYQSIFKSFKQLSELMGYSISSQCYFEHKEVKSIIEKLKKENYELVIGDNIVYETAQELGMNSILLTSGIESVKSAIEEAVRLCNAIYKNEDQITLSNNYAYDKKIEKDNVNKFVRILNADEISPGFVHTVFPQTIFSQISELSNTSLPTIITGEDGMCKNDVGYLCCCFGPQKKKSVICVSCYSIPDDYNYDLLDNLIMNHLNSEGGTLFLEDIEKLCKKGQKNIINILKRLNKNGNVKIIASSELPVEIGVSSERILRQLRSILDEVRIELMPFKNYTSEINNMISMYLAKLDVRCASQVVGMKEEGIKLLSYYDWPGNLRQFMRVINELTLTCNGSYIIESQVKKAIKKERDNYRNASLVPIDISGSLKEIETRIIRHIMVEEGMNQVKVAKRLEIGHSTLWRKLK</sequence>
<reference evidence="6 7" key="1">
    <citation type="submission" date="2021-03" db="EMBL/GenBank/DDBJ databases">
        <title>Genomic Encyclopedia of Type Strains, Phase IV (KMG-IV): sequencing the most valuable type-strain genomes for metagenomic binning, comparative biology and taxonomic classification.</title>
        <authorList>
            <person name="Goeker M."/>
        </authorList>
    </citation>
    <scope>NUCLEOTIDE SEQUENCE [LARGE SCALE GENOMIC DNA]</scope>
    <source>
        <strain evidence="6 7">DSM 28783</strain>
    </source>
</reference>
<dbReference type="EMBL" id="JAGGLM010000006">
    <property type="protein sequence ID" value="MBP2032615.1"/>
    <property type="molecule type" value="Genomic_DNA"/>
</dbReference>
<dbReference type="Gene3D" id="1.10.8.60">
    <property type="match status" value="1"/>
</dbReference>
<dbReference type="SUPFAM" id="SSF46689">
    <property type="entry name" value="Homeodomain-like"/>
    <property type="match status" value="1"/>
</dbReference>
<keyword evidence="7" id="KW-1185">Reference proteome</keyword>
<dbReference type="InterPro" id="IPR010524">
    <property type="entry name" value="Sig_transdc_resp-reg_PrpR_N"/>
</dbReference>
<feature type="domain" description="Sigma-54 factor interaction" evidence="5">
    <location>
        <begin position="237"/>
        <end position="437"/>
    </location>
</feature>
<evidence type="ECO:0000259" key="5">
    <source>
        <dbReference type="PROSITE" id="PS50045"/>
    </source>
</evidence>
<organism evidence="6 7">
    <name type="scientific">Clostridium algifaecis</name>
    <dbReference type="NCBI Taxonomy" id="1472040"/>
    <lineage>
        <taxon>Bacteria</taxon>
        <taxon>Bacillati</taxon>
        <taxon>Bacillota</taxon>
        <taxon>Clostridia</taxon>
        <taxon>Eubacteriales</taxon>
        <taxon>Clostridiaceae</taxon>
        <taxon>Clostridium</taxon>
    </lineage>
</organism>
<dbReference type="Gene3D" id="3.40.50.2300">
    <property type="match status" value="1"/>
</dbReference>
<dbReference type="Proteomes" id="UP001519307">
    <property type="component" value="Unassembled WGS sequence"/>
</dbReference>
<dbReference type="Pfam" id="PF25601">
    <property type="entry name" value="AAA_lid_14"/>
    <property type="match status" value="1"/>
</dbReference>
<evidence type="ECO:0000256" key="1">
    <source>
        <dbReference type="ARBA" id="ARBA00022741"/>
    </source>
</evidence>
<gene>
    <name evidence="6" type="ORF">J2Z42_001289</name>
</gene>
<dbReference type="GO" id="GO:0003677">
    <property type="term" value="F:DNA binding"/>
    <property type="evidence" value="ECO:0007669"/>
    <property type="project" value="UniProtKB-KW"/>
</dbReference>
<keyword evidence="1" id="KW-0547">Nucleotide-binding</keyword>
<keyword evidence="3" id="KW-0805">Transcription regulation</keyword>
<dbReference type="InterPro" id="IPR002078">
    <property type="entry name" value="Sigma_54_int"/>
</dbReference>
<evidence type="ECO:0000256" key="3">
    <source>
        <dbReference type="ARBA" id="ARBA00023015"/>
    </source>
</evidence>
<dbReference type="InterPro" id="IPR002197">
    <property type="entry name" value="HTH_Fis"/>
</dbReference>
<evidence type="ECO:0000313" key="6">
    <source>
        <dbReference type="EMBL" id="MBP2032615.1"/>
    </source>
</evidence>
<dbReference type="SUPFAM" id="SSF159800">
    <property type="entry name" value="PrpR receptor domain-like"/>
    <property type="match status" value="1"/>
</dbReference>